<evidence type="ECO:0000256" key="12">
    <source>
        <dbReference type="ARBA" id="ARBA00023221"/>
    </source>
</evidence>
<dbReference type="RefSeq" id="XP_069233490.1">
    <property type="nucleotide sequence ID" value="XM_069369457.1"/>
</dbReference>
<dbReference type="InterPro" id="IPR005352">
    <property type="entry name" value="Erg28"/>
</dbReference>
<keyword evidence="4 13" id="KW-0812">Transmembrane</keyword>
<evidence type="ECO:0000256" key="1">
    <source>
        <dbReference type="ARBA" id="ARBA00004477"/>
    </source>
</evidence>
<reference evidence="14 15" key="1">
    <citation type="journal article" date="2020" name="Microbiol. Resour. Announc.">
        <title>Draft Genome Sequence of a Cladosporium Species Isolated from the Mesophotic Ascidian Didemnum maculosum.</title>
        <authorList>
            <person name="Gioti A."/>
            <person name="Siaperas R."/>
            <person name="Nikolaivits E."/>
            <person name="Le Goff G."/>
            <person name="Ouazzani J."/>
            <person name="Kotoulas G."/>
            <person name="Topakas E."/>
        </authorList>
    </citation>
    <scope>NUCLEOTIDE SEQUENCE [LARGE SCALE GENOMIC DNA]</scope>
    <source>
        <strain evidence="14 15">TM138-S3</strain>
    </source>
</reference>
<comment type="similarity">
    <text evidence="2">Belongs to the ERG28 family.</text>
</comment>
<evidence type="ECO:0000256" key="2">
    <source>
        <dbReference type="ARBA" id="ARBA00005377"/>
    </source>
</evidence>
<keyword evidence="7 13" id="KW-1133">Transmembrane helix</keyword>
<dbReference type="PANTHER" id="PTHR15451">
    <property type="entry name" value="ERGOSTEROL BIOSYNTHETIC PROTEIN 28-RELATED"/>
    <property type="match status" value="1"/>
</dbReference>
<dbReference type="EMBL" id="JAAQHG020000002">
    <property type="protein sequence ID" value="KAL1590385.1"/>
    <property type="molecule type" value="Genomic_DNA"/>
</dbReference>
<feature type="transmembrane region" description="Helical" evidence="13">
    <location>
        <begin position="114"/>
        <end position="132"/>
    </location>
</feature>
<keyword evidence="6" id="KW-0752">Steroid biosynthesis</keyword>
<proteinExistence type="inferred from homology"/>
<keyword evidence="15" id="KW-1185">Reference proteome</keyword>
<evidence type="ECO:0000256" key="11">
    <source>
        <dbReference type="ARBA" id="ARBA00023166"/>
    </source>
</evidence>
<dbReference type="GO" id="GO:0016126">
    <property type="term" value="P:sterol biosynthetic process"/>
    <property type="evidence" value="ECO:0007669"/>
    <property type="project" value="UniProtKB-KW"/>
</dbReference>
<dbReference type="GeneID" id="96002295"/>
<dbReference type="GO" id="GO:0030674">
    <property type="term" value="F:protein-macromolecule adaptor activity"/>
    <property type="evidence" value="ECO:0007669"/>
    <property type="project" value="TreeGrafter"/>
</dbReference>
<evidence type="ECO:0000256" key="7">
    <source>
        <dbReference type="ARBA" id="ARBA00022989"/>
    </source>
</evidence>
<keyword evidence="12" id="KW-0753">Steroid metabolism</keyword>
<sequence>MESITSYLPPADGFLPKWLLFISVVSIGNSIQAYFSLAGSQQVYAGTSPSQVTPLSARTFGTWTAITSIIRLYGAYHIQNPAVYEMTLWTFGVAFAHFALEWLVYGTAKLGKGLAGPLIVSTVTASWMVAQWDSYVR</sequence>
<dbReference type="Proteomes" id="UP000803884">
    <property type="component" value="Unassembled WGS sequence"/>
</dbReference>
<evidence type="ECO:0000313" key="15">
    <source>
        <dbReference type="Proteomes" id="UP000803884"/>
    </source>
</evidence>
<comment type="caution">
    <text evidence="14">The sequence shown here is derived from an EMBL/GenBank/DDBJ whole genome shotgun (WGS) entry which is preliminary data.</text>
</comment>
<evidence type="ECO:0000256" key="3">
    <source>
        <dbReference type="ARBA" id="ARBA00022516"/>
    </source>
</evidence>
<evidence type="ECO:0000313" key="14">
    <source>
        <dbReference type="EMBL" id="KAL1590385.1"/>
    </source>
</evidence>
<gene>
    <name evidence="14" type="ORF">WHR41_00851</name>
</gene>
<dbReference type="GO" id="GO:0005789">
    <property type="term" value="C:endoplasmic reticulum membrane"/>
    <property type="evidence" value="ECO:0007669"/>
    <property type="project" value="UniProtKB-SubCell"/>
</dbReference>
<comment type="subcellular location">
    <subcellularLocation>
        <location evidence="1">Endoplasmic reticulum membrane</location>
        <topology evidence="1">Multi-pass membrane protein</topology>
    </subcellularLocation>
</comment>
<feature type="transmembrane region" description="Helical" evidence="13">
    <location>
        <begin position="86"/>
        <end position="108"/>
    </location>
</feature>
<feature type="transmembrane region" description="Helical" evidence="13">
    <location>
        <begin position="18"/>
        <end position="35"/>
    </location>
</feature>
<evidence type="ECO:0000256" key="13">
    <source>
        <dbReference type="SAM" id="Phobius"/>
    </source>
</evidence>
<dbReference type="AlphaFoldDB" id="A0AB34L051"/>
<evidence type="ECO:0000256" key="8">
    <source>
        <dbReference type="ARBA" id="ARBA00023011"/>
    </source>
</evidence>
<organism evidence="14 15">
    <name type="scientific">Cladosporium halotolerans</name>
    <dbReference type="NCBI Taxonomy" id="1052096"/>
    <lineage>
        <taxon>Eukaryota</taxon>
        <taxon>Fungi</taxon>
        <taxon>Dikarya</taxon>
        <taxon>Ascomycota</taxon>
        <taxon>Pezizomycotina</taxon>
        <taxon>Dothideomycetes</taxon>
        <taxon>Dothideomycetidae</taxon>
        <taxon>Cladosporiales</taxon>
        <taxon>Cladosporiaceae</taxon>
        <taxon>Cladosporium</taxon>
    </lineage>
</organism>
<evidence type="ECO:0000256" key="9">
    <source>
        <dbReference type="ARBA" id="ARBA00023098"/>
    </source>
</evidence>
<evidence type="ECO:0008006" key="16">
    <source>
        <dbReference type="Google" id="ProtNLM"/>
    </source>
</evidence>
<name>A0AB34L051_9PEZI</name>
<keyword evidence="3" id="KW-0444">Lipid biosynthesis</keyword>
<evidence type="ECO:0000256" key="5">
    <source>
        <dbReference type="ARBA" id="ARBA00022824"/>
    </source>
</evidence>
<keyword evidence="10 13" id="KW-0472">Membrane</keyword>
<keyword evidence="5" id="KW-0256">Endoplasmic reticulum</keyword>
<evidence type="ECO:0000256" key="6">
    <source>
        <dbReference type="ARBA" id="ARBA00022955"/>
    </source>
</evidence>
<keyword evidence="11" id="KW-1207">Sterol metabolism</keyword>
<keyword evidence="8" id="KW-0756">Sterol biosynthesis</keyword>
<accession>A0AB34L051</accession>
<keyword evidence="9" id="KW-0443">Lipid metabolism</keyword>
<protein>
    <recommendedName>
        <fullName evidence="16">Ergosterol biosynthetic protein 28</fullName>
    </recommendedName>
</protein>
<evidence type="ECO:0000256" key="4">
    <source>
        <dbReference type="ARBA" id="ARBA00022692"/>
    </source>
</evidence>
<evidence type="ECO:0000256" key="10">
    <source>
        <dbReference type="ARBA" id="ARBA00023136"/>
    </source>
</evidence>
<dbReference type="Pfam" id="PF03694">
    <property type="entry name" value="Erg28"/>
    <property type="match status" value="1"/>
</dbReference>
<dbReference type="PANTHER" id="PTHR15451:SF19">
    <property type="entry name" value="ERGOSTEROL BIOSYNTHETIC PROTEIN 28 HOMOLOG"/>
    <property type="match status" value="1"/>
</dbReference>